<dbReference type="PROSITE" id="PS00562">
    <property type="entry name" value="CBM1_1"/>
    <property type="match status" value="1"/>
</dbReference>
<dbReference type="GO" id="GO:0010411">
    <property type="term" value="P:xyloglucan metabolic process"/>
    <property type="evidence" value="ECO:0007669"/>
    <property type="project" value="TreeGrafter"/>
</dbReference>
<dbReference type="CDD" id="cd15482">
    <property type="entry name" value="Sialidase_non-viral"/>
    <property type="match status" value="1"/>
</dbReference>
<dbReference type="SMART" id="SM00236">
    <property type="entry name" value="fCBD"/>
    <property type="match status" value="1"/>
</dbReference>
<dbReference type="GO" id="GO:0005576">
    <property type="term" value="C:extracellular region"/>
    <property type="evidence" value="ECO:0007669"/>
    <property type="project" value="InterPro"/>
</dbReference>
<reference evidence="12" key="1">
    <citation type="submission" date="2016-03" db="EMBL/GenBank/DDBJ databases">
        <authorList>
            <person name="Guldener U."/>
        </authorList>
    </citation>
    <scope>NUCLEOTIDE SEQUENCE [LARGE SCALE GENOMIC DNA]</scope>
    <source>
        <strain evidence="12">04CH-RAC-A.6.1</strain>
    </source>
</reference>
<evidence type="ECO:0000313" key="11">
    <source>
        <dbReference type="EMBL" id="CZT08123.1"/>
    </source>
</evidence>
<feature type="signal peptide" evidence="9">
    <location>
        <begin position="1"/>
        <end position="21"/>
    </location>
</feature>
<evidence type="ECO:0000256" key="8">
    <source>
        <dbReference type="SAM" id="MobiDB-lite"/>
    </source>
</evidence>
<dbReference type="PROSITE" id="PS51164">
    <property type="entry name" value="CBM1_2"/>
    <property type="match status" value="1"/>
</dbReference>
<dbReference type="FunFam" id="2.130.10.10:FF:000534">
    <property type="entry name" value="Xyloglucanase Xgh74A"/>
    <property type="match status" value="1"/>
</dbReference>
<evidence type="ECO:0000256" key="7">
    <source>
        <dbReference type="ARBA" id="ARBA00037986"/>
    </source>
</evidence>
<dbReference type="Pfam" id="PF00734">
    <property type="entry name" value="CBM_1"/>
    <property type="match status" value="1"/>
</dbReference>
<keyword evidence="6" id="KW-0624">Polysaccharide degradation</keyword>
<keyword evidence="5" id="KW-0326">Glycosidase</keyword>
<dbReference type="PANTHER" id="PTHR43739:SF2">
    <property type="entry name" value="OLIGOXYLOGLUCAN-REDUCING END-SPECIFIC XYLOGLUCANASE-RELATED"/>
    <property type="match status" value="1"/>
</dbReference>
<dbReference type="Proteomes" id="UP000178912">
    <property type="component" value="Unassembled WGS sequence"/>
</dbReference>
<comment type="similarity">
    <text evidence="7">Belongs to the glycosyl hydrolase 74 family.</text>
</comment>
<dbReference type="PANTHER" id="PTHR43739">
    <property type="entry name" value="XYLOGLUCANASE (EUROFUNG)"/>
    <property type="match status" value="1"/>
</dbReference>
<dbReference type="InterPro" id="IPR000254">
    <property type="entry name" value="CBD"/>
</dbReference>
<dbReference type="InterPro" id="IPR035971">
    <property type="entry name" value="CBD_sf"/>
</dbReference>
<evidence type="ECO:0000256" key="2">
    <source>
        <dbReference type="ARBA" id="ARBA00022801"/>
    </source>
</evidence>
<gene>
    <name evidence="11" type="ORF">RAG0_13311</name>
</gene>
<feature type="domain" description="CBM1" evidence="10">
    <location>
        <begin position="791"/>
        <end position="828"/>
    </location>
</feature>
<evidence type="ECO:0000256" key="9">
    <source>
        <dbReference type="SAM" id="SignalP"/>
    </source>
</evidence>
<evidence type="ECO:0000256" key="3">
    <source>
        <dbReference type="ARBA" id="ARBA00023001"/>
    </source>
</evidence>
<name>A0A1E1LC64_9HELO</name>
<keyword evidence="1 9" id="KW-0732">Signal</keyword>
<evidence type="ECO:0000259" key="10">
    <source>
        <dbReference type="PROSITE" id="PS51164"/>
    </source>
</evidence>
<dbReference type="SUPFAM" id="SSF110296">
    <property type="entry name" value="Oligoxyloglucan reducing end-specific cellobiohydrolase"/>
    <property type="match status" value="2"/>
</dbReference>
<dbReference type="GO" id="GO:0030245">
    <property type="term" value="P:cellulose catabolic process"/>
    <property type="evidence" value="ECO:0007669"/>
    <property type="project" value="UniProtKB-KW"/>
</dbReference>
<keyword evidence="2" id="KW-0378">Hydrolase</keyword>
<sequence length="829" mass="86867">MFLLQGAAILAAGLLSGSVEAVASQAFTWKNVKIGGGGGFVPGIVFNPSLKGLAYARTDIGGAYRLNADDSWTPLMDSTNNSNWHNWGVDAIATDPVDTGRVYAAVGMYTNEWDPENGSILRSTDQGNTWAATKLPFKVGGNMPGRGIGERLAIDPNSNNIIYFGARSGNGLYKSTDFGVTFSKVAAFKWPGTYFQATTSSYTSDPVGIAWITFDTTTGTKGSATPRIFVGVVDVGQSVFKSEDGGVTWAWVAGEPQLGFIPHKGVLSPVEKVLYISYANAAGPYDGSNGTLHKYNLTSGAWTDISPVSVATTTYGYGGLAVDLKNPGTIMVAALNSWWPDGQIWRSTNGGVKWSPIWEFSGYPAMNRYYGYDVSLAPWLQDQTFPKEFPQNVGWMMECLVIDPFDSNHWLYGTGATIYGGHDLLSWDTKHNVTLKSLANGIEETYVRTLIVAPGGPTLLSAIGDVGGFTHKDLDVAPDQAWHTPSYGTTVDLDYAGNKPSNLVRTGESTTEIGVAVSSDYASTWKAYSGASLSTGPGKVAISADADTILMMATNGAVISKNSAAFSVVQTLPLGSAIASDKRNNTYFYGASASSAYVSSNGGTTFVKTATLGSSKVVSQVRVHPNVAGDVWISTDVGLFHSTDFGSTFTQIASDVTAAWNFALGAGATKSAYPAIYGFFTIGGTTALFKTEDAGVTWFIISDAKNGFGAVGGNTVGADTENYGKVYVGTNGRGIFYGVASGKLPPSPTSASSTSKPTSSPSSPTSSKLPTVTSTKKSSTASSAPAPTGAAPAGPYQQCGGGPSYTGPTTCVAGWKCTFANAFYSQCSQ</sequence>
<feature type="region of interest" description="Disordered" evidence="8">
    <location>
        <begin position="747"/>
        <end position="795"/>
    </location>
</feature>
<keyword evidence="3" id="KW-0136">Cellulose degradation</keyword>
<accession>A0A1E1LC64</accession>
<evidence type="ECO:0000256" key="4">
    <source>
        <dbReference type="ARBA" id="ARBA00023277"/>
    </source>
</evidence>
<organism evidence="11 12">
    <name type="scientific">Rhynchosporium agropyri</name>
    <dbReference type="NCBI Taxonomy" id="914238"/>
    <lineage>
        <taxon>Eukaryota</taxon>
        <taxon>Fungi</taxon>
        <taxon>Dikarya</taxon>
        <taxon>Ascomycota</taxon>
        <taxon>Pezizomycotina</taxon>
        <taxon>Leotiomycetes</taxon>
        <taxon>Helotiales</taxon>
        <taxon>Ploettnerulaceae</taxon>
        <taxon>Rhynchosporium</taxon>
    </lineage>
</organism>
<dbReference type="GO" id="GO:0016798">
    <property type="term" value="F:hydrolase activity, acting on glycosyl bonds"/>
    <property type="evidence" value="ECO:0007669"/>
    <property type="project" value="UniProtKB-KW"/>
</dbReference>
<feature type="chain" id="PRO_5009447015" evidence="9">
    <location>
        <begin position="22"/>
        <end position="829"/>
    </location>
</feature>
<keyword evidence="4" id="KW-0119">Carbohydrate metabolism</keyword>
<dbReference type="GO" id="GO:0030248">
    <property type="term" value="F:cellulose binding"/>
    <property type="evidence" value="ECO:0007669"/>
    <property type="project" value="InterPro"/>
</dbReference>
<feature type="compositionally biased region" description="Low complexity" evidence="8">
    <location>
        <begin position="749"/>
        <end position="795"/>
    </location>
</feature>
<keyword evidence="12" id="KW-1185">Reference proteome</keyword>
<evidence type="ECO:0000256" key="6">
    <source>
        <dbReference type="ARBA" id="ARBA00023326"/>
    </source>
</evidence>
<dbReference type="SUPFAM" id="SSF57180">
    <property type="entry name" value="Cellulose-binding domain"/>
    <property type="match status" value="1"/>
</dbReference>
<proteinExistence type="inferred from homology"/>
<dbReference type="InterPro" id="IPR052025">
    <property type="entry name" value="Xyloglucanase_GH74"/>
</dbReference>
<protein>
    <submittedName>
        <fullName evidence="11">Probable endoglucanase</fullName>
    </submittedName>
</protein>
<evidence type="ECO:0000313" key="12">
    <source>
        <dbReference type="Proteomes" id="UP000178912"/>
    </source>
</evidence>
<evidence type="ECO:0000256" key="1">
    <source>
        <dbReference type="ARBA" id="ARBA00022729"/>
    </source>
</evidence>
<evidence type="ECO:0000256" key="5">
    <source>
        <dbReference type="ARBA" id="ARBA00023295"/>
    </source>
</evidence>
<dbReference type="InterPro" id="IPR015943">
    <property type="entry name" value="WD40/YVTN_repeat-like_dom_sf"/>
</dbReference>
<dbReference type="OrthoDB" id="2151161at2759"/>
<dbReference type="Gene3D" id="2.130.10.10">
    <property type="entry name" value="YVTN repeat-like/Quinoprotein amine dehydrogenase"/>
    <property type="match status" value="2"/>
</dbReference>
<dbReference type="AlphaFoldDB" id="A0A1E1LC64"/>
<dbReference type="EMBL" id="FJUX01000102">
    <property type="protein sequence ID" value="CZT08123.1"/>
    <property type="molecule type" value="Genomic_DNA"/>
</dbReference>